<evidence type="ECO:0000313" key="1">
    <source>
        <dbReference type="EMBL" id="KAG7455843.1"/>
    </source>
</evidence>
<dbReference type="AlphaFoldDB" id="A0A9D3PC38"/>
<protein>
    <submittedName>
        <fullName evidence="1">Uncharacterized protein</fullName>
    </submittedName>
</protein>
<gene>
    <name evidence="1" type="ORF">MATL_G00245300</name>
</gene>
<accession>A0A9D3PC38</accession>
<reference evidence="1" key="1">
    <citation type="submission" date="2021-01" db="EMBL/GenBank/DDBJ databases">
        <authorList>
            <person name="Zahm M."/>
            <person name="Roques C."/>
            <person name="Cabau C."/>
            <person name="Klopp C."/>
            <person name="Donnadieu C."/>
            <person name="Jouanno E."/>
            <person name="Lampietro C."/>
            <person name="Louis A."/>
            <person name="Herpin A."/>
            <person name="Echchiki A."/>
            <person name="Berthelot C."/>
            <person name="Parey E."/>
            <person name="Roest-Crollius H."/>
            <person name="Braasch I."/>
            <person name="Postlethwait J."/>
            <person name="Bobe J."/>
            <person name="Montfort J."/>
            <person name="Bouchez O."/>
            <person name="Begum T."/>
            <person name="Mejri S."/>
            <person name="Adams A."/>
            <person name="Chen W.-J."/>
            <person name="Guiguen Y."/>
        </authorList>
    </citation>
    <scope>NUCLEOTIDE SEQUENCE</scope>
    <source>
        <strain evidence="1">YG-15Mar2019-1</strain>
        <tissue evidence="1">Brain</tissue>
    </source>
</reference>
<organism evidence="1 2">
    <name type="scientific">Megalops atlanticus</name>
    <name type="common">Tarpon</name>
    <name type="synonym">Clupea gigantea</name>
    <dbReference type="NCBI Taxonomy" id="7932"/>
    <lineage>
        <taxon>Eukaryota</taxon>
        <taxon>Metazoa</taxon>
        <taxon>Chordata</taxon>
        <taxon>Craniata</taxon>
        <taxon>Vertebrata</taxon>
        <taxon>Euteleostomi</taxon>
        <taxon>Actinopterygii</taxon>
        <taxon>Neopterygii</taxon>
        <taxon>Teleostei</taxon>
        <taxon>Elopiformes</taxon>
        <taxon>Megalopidae</taxon>
        <taxon>Megalops</taxon>
    </lineage>
</organism>
<name>A0A9D3PC38_MEGAT</name>
<dbReference type="EMBL" id="JAFDVH010000023">
    <property type="protein sequence ID" value="KAG7455843.1"/>
    <property type="molecule type" value="Genomic_DNA"/>
</dbReference>
<proteinExistence type="predicted"/>
<keyword evidence="2" id="KW-1185">Reference proteome</keyword>
<comment type="caution">
    <text evidence="1">The sequence shown here is derived from an EMBL/GenBank/DDBJ whole genome shotgun (WGS) entry which is preliminary data.</text>
</comment>
<evidence type="ECO:0000313" key="2">
    <source>
        <dbReference type="Proteomes" id="UP001046870"/>
    </source>
</evidence>
<dbReference type="Proteomes" id="UP001046870">
    <property type="component" value="Chromosome 23"/>
</dbReference>
<sequence length="114" mass="12216">MAAVEGDGKGGCVCFWRPPVPNGGSQAFCVLNHCHLLEQTSCEQACANCLPLSARPKGLRLKGGRGRKNEPLVRRQAIVAAFQFVYACDILGNVWKKGTGRAERLPSQVPSPAP</sequence>